<dbReference type="GO" id="GO:0000981">
    <property type="term" value="F:DNA-binding transcription factor activity, RNA polymerase II-specific"/>
    <property type="evidence" value="ECO:0007669"/>
    <property type="project" value="TreeGrafter"/>
</dbReference>
<feature type="compositionally biased region" description="Polar residues" evidence="7">
    <location>
        <begin position="472"/>
        <end position="493"/>
    </location>
</feature>
<feature type="region of interest" description="Disordered" evidence="7">
    <location>
        <begin position="1240"/>
        <end position="1259"/>
    </location>
</feature>
<comment type="subcellular location">
    <subcellularLocation>
        <location evidence="1 5 6">Nucleus</location>
    </subcellularLocation>
</comment>
<dbReference type="EMBL" id="JABXBU010002231">
    <property type="protein sequence ID" value="KAF8763247.1"/>
    <property type="molecule type" value="Genomic_DNA"/>
</dbReference>
<evidence type="ECO:0000256" key="7">
    <source>
        <dbReference type="SAM" id="MobiDB-lite"/>
    </source>
</evidence>
<feature type="compositionally biased region" description="Basic and acidic residues" evidence="7">
    <location>
        <begin position="1561"/>
        <end position="1572"/>
    </location>
</feature>
<dbReference type="GO" id="GO:0005667">
    <property type="term" value="C:transcription regulator complex"/>
    <property type="evidence" value="ECO:0007669"/>
    <property type="project" value="TreeGrafter"/>
</dbReference>
<feature type="region of interest" description="Disordered" evidence="7">
    <location>
        <begin position="1544"/>
        <end position="1572"/>
    </location>
</feature>
<feature type="region of interest" description="Disordered" evidence="7">
    <location>
        <begin position="1"/>
        <end position="22"/>
    </location>
</feature>
<dbReference type="Proteomes" id="UP000807504">
    <property type="component" value="Unassembled WGS sequence"/>
</dbReference>
<feature type="compositionally biased region" description="Basic residues" evidence="7">
    <location>
        <begin position="1742"/>
        <end position="1752"/>
    </location>
</feature>
<feature type="compositionally biased region" description="Polar residues" evidence="7">
    <location>
        <begin position="1246"/>
        <end position="1259"/>
    </location>
</feature>
<evidence type="ECO:0000313" key="9">
    <source>
        <dbReference type="EMBL" id="KAF8763247.1"/>
    </source>
</evidence>
<evidence type="ECO:0000256" key="3">
    <source>
        <dbReference type="ARBA" id="ARBA00023155"/>
    </source>
</evidence>
<dbReference type="Pfam" id="PF00046">
    <property type="entry name" value="Homeodomain"/>
    <property type="match status" value="1"/>
</dbReference>
<organism evidence="9 10">
    <name type="scientific">Argiope bruennichi</name>
    <name type="common">Wasp spider</name>
    <name type="synonym">Aranea bruennichi</name>
    <dbReference type="NCBI Taxonomy" id="94029"/>
    <lineage>
        <taxon>Eukaryota</taxon>
        <taxon>Metazoa</taxon>
        <taxon>Ecdysozoa</taxon>
        <taxon>Arthropoda</taxon>
        <taxon>Chelicerata</taxon>
        <taxon>Arachnida</taxon>
        <taxon>Araneae</taxon>
        <taxon>Araneomorphae</taxon>
        <taxon>Entelegynae</taxon>
        <taxon>Araneoidea</taxon>
        <taxon>Araneidae</taxon>
        <taxon>Argiope</taxon>
    </lineage>
</organism>
<accession>A0A8T0DZK6</accession>
<dbReference type="GO" id="GO:0000978">
    <property type="term" value="F:RNA polymerase II cis-regulatory region sequence-specific DNA binding"/>
    <property type="evidence" value="ECO:0007669"/>
    <property type="project" value="TreeGrafter"/>
</dbReference>
<evidence type="ECO:0000256" key="5">
    <source>
        <dbReference type="PROSITE-ProRule" id="PRU00108"/>
    </source>
</evidence>
<keyword evidence="3 5" id="KW-0371">Homeobox</keyword>
<dbReference type="SMART" id="SM00389">
    <property type="entry name" value="HOX"/>
    <property type="match status" value="1"/>
</dbReference>
<dbReference type="InterPro" id="IPR001356">
    <property type="entry name" value="HD"/>
</dbReference>
<gene>
    <name evidence="9" type="ORF">HNY73_021449</name>
</gene>
<protein>
    <recommendedName>
        <fullName evidence="8">Homeobox domain-containing protein</fullName>
    </recommendedName>
</protein>
<name>A0A8T0DZK6_ARGBR</name>
<sequence>MSSCNGAGKESSASANSDLSNQVPLLHIKEEPVYDDECQSKSSENDIQFLGVVDRKKGQTSQTVTPVYTIKEEPNEFGESCSFKTLVQRDNFIFKHPTGVPKTLSPIPSVAPVYRRQCTKSQHLNPAFKTVNHHPVHSNHKELRSPLVPGRQPLNRDKVKSVSKGTHIQNVNISSKDTNCSENLPAINRSARSSYGDFAPSRNFSDAGSFHSAKDSHAQSLNVAGQQAEISKCPVTSQNQRAKGLTNLCKAPIRISDNCARTEQNESGDSLATVQRQVQQLSIPENVNELSLNNISSVPENQCSASNIADVPPTSTSASVSTAKRKIPKEIIRHIEADDSAGNKGPLSVNESQFGCKALTGTTFNIINDSNHSRNCSQDHNSINNINQCGLSTELKNYNNQSEKGRKYLSVSEKSPQGEKLINENTLSKTTPVSEKSGSTSEPRFDNSQNVNDFSTVKSKKSCRKAQKPRRVQNSSFNIKTHLSDVRNNSPRSDNCRESTKQLSESYTLNTAAERERSNSQCQPINLVGSADGNNGLMGNKADPSNNFGTSNPGQFEEISSASEDSTSLGASPHVSRSIFWVIKEQFAGSNSLTDNCTKTLDPFIPDSVPAAFHRHRIRDFETNYSGNINSQEILRQLIPNYKKSCVEKENSIPINHSIDHRSIELNSIPENSDFFNSETVNSFLLSPRLDNYVDAPNSSTIVNLNSSGNDLPQIVVERNDSYQNRSSQVYKNNIHTTHQTESDSFDTLQRKRSFNEDTELHAGRSHAEIFTNSEAPPSRSRTENNETNDLSSDATEILFKFDINLHCVSEKGDCMYTPGDSKYYSFNLREQFILRNNFLLKRAVNDGSSSSSSNDISIQQQDRFPTYDQFYERYNNFVISPSQDVFEFKLIVLEIRGCNPSGFEYHSLNENQTAYECENFWLSFEILQPADVKRLIELIDSLSIAHFETSESVHETRKNDAICEPNSILYFWPAAAFISQSEVTDQNLYSSPLRPIPLENAATIATVNSKIFISFTNLSVNSLAQVVSSEPKFADLFEHNSIVPEDNVMPYTDDSRCNDTHILNEITDTQNNISSFHSWQNETNLVPNESFLNYATEDSDEVIILEEISNTNNFNREKTTNNFQNSPTIWNINRSSDTQGNHNSGASSLAGSPHVQASENFDFNPNADGDFCAQINYSSNQIRNNNNDASNTFFHHSPVTRQESLEPVNNQSSLNEQNNKQGLAIEHYSYEQQHQIPDCLRDDNSANTSSQDNSNSVNNPHFMLHSFHIGRTNTKESTTFIGNPTWNQHSDNDRELQNFHRPEFGMTHAMSAHQSFGLISSRQADIDDINKQQAIGVLQRYVNRYELDNEHHNPQWGILSRSNEARPEPIKAHNNRGGAHRRWTSRQGNDRCFLQTSGGNIVQDDMASHTIYRNVNYEFPTFPDQHTARNLSLIGDGTKHVSSCPSTNFSQSINPDFSDRPLQGTVIPHIRRQCHTFINPSHPTPIPSLPNDSLNVLQREEESPQNNSETQSLSSPYSVVHDLSINENYSVPEADNLFQNSQTLANFGTPDSGTYSNSETEMHHESVSRPQHRSDVVISSNMQSANPLSIDDQTLLMNEINQAIYEKNEIKLGALLPVVLKLNNTPQILRIHAHLALYRGQYDEVIRIIKSPVEMFPLVLHKELQTLWLQAWESLDCKKFQEHPKPKTKEKHPFPETIYVDTQKVLNEAYEKDQYPKFAVRQRIAGVTGFTEKQVCNWFKNRRQREKRKASATRGSWPRRGGGGRKRKRNFSKRVQTSFATSP</sequence>
<evidence type="ECO:0000259" key="8">
    <source>
        <dbReference type="PROSITE" id="PS50071"/>
    </source>
</evidence>
<feature type="region of interest" description="Disordered" evidence="7">
    <location>
        <begin position="1117"/>
        <end position="1163"/>
    </location>
</feature>
<dbReference type="GO" id="GO:0005634">
    <property type="term" value="C:nucleus"/>
    <property type="evidence" value="ECO:0007669"/>
    <property type="project" value="UniProtKB-SubCell"/>
</dbReference>
<feature type="compositionally biased region" description="Basic residues" evidence="7">
    <location>
        <begin position="1763"/>
        <end position="1773"/>
    </location>
</feature>
<dbReference type="PANTHER" id="PTHR10390">
    <property type="entry name" value="HOMEOBOX PROTEIN SIX"/>
    <property type="match status" value="1"/>
</dbReference>
<dbReference type="PANTHER" id="PTHR10390:SF44">
    <property type="entry name" value="SIX HOMEOBOX 4"/>
    <property type="match status" value="1"/>
</dbReference>
<comment type="caution">
    <text evidence="9">The sequence shown here is derived from an EMBL/GenBank/DDBJ whole genome shotgun (WGS) entry which is preliminary data.</text>
</comment>
<feature type="region of interest" description="Disordered" evidence="7">
    <location>
        <begin position="759"/>
        <end position="790"/>
    </location>
</feature>
<proteinExistence type="predicted"/>
<evidence type="ECO:0000256" key="1">
    <source>
        <dbReference type="ARBA" id="ARBA00004123"/>
    </source>
</evidence>
<feature type="compositionally biased region" description="Polar residues" evidence="7">
    <location>
        <begin position="501"/>
        <end position="511"/>
    </location>
</feature>
<feature type="region of interest" description="Disordered" evidence="7">
    <location>
        <begin position="1742"/>
        <end position="1784"/>
    </location>
</feature>
<dbReference type="PROSITE" id="PS50071">
    <property type="entry name" value="HOMEOBOX_2"/>
    <property type="match status" value="1"/>
</dbReference>
<feature type="region of interest" description="Disordered" evidence="7">
    <location>
        <begin position="404"/>
        <end position="572"/>
    </location>
</feature>
<dbReference type="CDD" id="cd00086">
    <property type="entry name" value="homeodomain"/>
    <property type="match status" value="1"/>
</dbReference>
<keyword evidence="2 5" id="KW-0238">DNA-binding</keyword>
<evidence type="ECO:0000313" key="10">
    <source>
        <dbReference type="Proteomes" id="UP000807504"/>
    </source>
</evidence>
<dbReference type="Gene3D" id="1.10.10.60">
    <property type="entry name" value="Homeodomain-like"/>
    <property type="match status" value="1"/>
</dbReference>
<feature type="compositionally biased region" description="Basic and acidic residues" evidence="7">
    <location>
        <begin position="759"/>
        <end position="768"/>
    </location>
</feature>
<dbReference type="SUPFAM" id="SSF46689">
    <property type="entry name" value="Homeodomain-like"/>
    <property type="match status" value="1"/>
</dbReference>
<dbReference type="InterPro" id="IPR009057">
    <property type="entry name" value="Homeodomain-like_sf"/>
</dbReference>
<reference evidence="9" key="2">
    <citation type="submission" date="2020-06" db="EMBL/GenBank/DDBJ databases">
        <authorList>
            <person name="Sheffer M."/>
        </authorList>
    </citation>
    <scope>NUCLEOTIDE SEQUENCE</scope>
</reference>
<evidence type="ECO:0000256" key="4">
    <source>
        <dbReference type="ARBA" id="ARBA00023242"/>
    </source>
</evidence>
<reference evidence="9" key="1">
    <citation type="journal article" date="2020" name="bioRxiv">
        <title>Chromosome-level reference genome of the European wasp spider Argiope bruennichi: a resource for studies on range expansion and evolutionary adaptation.</title>
        <authorList>
            <person name="Sheffer M.M."/>
            <person name="Hoppe A."/>
            <person name="Krehenwinkel H."/>
            <person name="Uhl G."/>
            <person name="Kuss A.W."/>
            <person name="Jensen L."/>
            <person name="Jensen C."/>
            <person name="Gillespie R.G."/>
            <person name="Hoff K.J."/>
            <person name="Prost S."/>
        </authorList>
    </citation>
    <scope>NUCLEOTIDE SEQUENCE</scope>
</reference>
<feature type="domain" description="Homeobox" evidence="8">
    <location>
        <begin position="1707"/>
        <end position="1750"/>
    </location>
</feature>
<evidence type="ECO:0000256" key="2">
    <source>
        <dbReference type="ARBA" id="ARBA00023125"/>
    </source>
</evidence>
<feature type="compositionally biased region" description="Polar residues" evidence="7">
    <location>
        <begin position="543"/>
        <end position="570"/>
    </location>
</feature>
<keyword evidence="4 5" id="KW-0539">Nucleus</keyword>
<feature type="region of interest" description="Disordered" evidence="7">
    <location>
        <begin position="133"/>
        <end position="164"/>
    </location>
</feature>
<feature type="compositionally biased region" description="Polar residues" evidence="7">
    <location>
        <begin position="423"/>
        <end position="457"/>
    </location>
</feature>
<feature type="compositionally biased region" description="Basic residues" evidence="7">
    <location>
        <begin position="458"/>
        <end position="471"/>
    </location>
</feature>
<feature type="compositionally biased region" description="Polar residues" evidence="7">
    <location>
        <begin position="1774"/>
        <end position="1784"/>
    </location>
</feature>
<keyword evidence="10" id="KW-1185">Reference proteome</keyword>
<feature type="compositionally biased region" description="Polar residues" evidence="7">
    <location>
        <begin position="1544"/>
        <end position="1560"/>
    </location>
</feature>
<evidence type="ECO:0000256" key="6">
    <source>
        <dbReference type="RuleBase" id="RU000682"/>
    </source>
</evidence>
<feature type="DNA-binding region" description="Homeobox" evidence="5">
    <location>
        <begin position="1709"/>
        <end position="1751"/>
    </location>
</feature>